<organism evidence="2 3">
    <name type="scientific">Candidula unifasciata</name>
    <dbReference type="NCBI Taxonomy" id="100452"/>
    <lineage>
        <taxon>Eukaryota</taxon>
        <taxon>Metazoa</taxon>
        <taxon>Spiralia</taxon>
        <taxon>Lophotrochozoa</taxon>
        <taxon>Mollusca</taxon>
        <taxon>Gastropoda</taxon>
        <taxon>Heterobranchia</taxon>
        <taxon>Euthyneura</taxon>
        <taxon>Panpulmonata</taxon>
        <taxon>Eupulmonata</taxon>
        <taxon>Stylommatophora</taxon>
        <taxon>Helicina</taxon>
        <taxon>Helicoidea</taxon>
        <taxon>Geomitridae</taxon>
        <taxon>Candidula</taxon>
    </lineage>
</organism>
<dbReference type="Gene3D" id="1.20.1250.20">
    <property type="entry name" value="MFS general substrate transporter like domains"/>
    <property type="match status" value="1"/>
</dbReference>
<accession>A0A8S3YEH7</accession>
<keyword evidence="1" id="KW-1133">Transmembrane helix</keyword>
<keyword evidence="3" id="KW-1185">Reference proteome</keyword>
<feature type="non-terminal residue" evidence="2">
    <location>
        <position position="1"/>
    </location>
</feature>
<dbReference type="SUPFAM" id="SSF103473">
    <property type="entry name" value="MFS general substrate transporter"/>
    <property type="match status" value="1"/>
</dbReference>
<dbReference type="InterPro" id="IPR036259">
    <property type="entry name" value="MFS_trans_sf"/>
</dbReference>
<sequence>PGSDQKVTTETVLNLLSRAFLSCAWGSIGIATNETYPTVIRGLGFGASNVSARVGAMLAPFLLNFEEGPTLALATVGGSLLLAALAVCFLQETSGKALKEFIADVGKTADKQRENESPQANVYVTKNDANTNDVVGDGGGAACKNESSRL</sequence>
<keyword evidence="1" id="KW-0812">Transmembrane</keyword>
<feature type="transmembrane region" description="Helical" evidence="1">
    <location>
        <begin position="71"/>
        <end position="90"/>
    </location>
</feature>
<dbReference type="Proteomes" id="UP000678393">
    <property type="component" value="Unassembled WGS sequence"/>
</dbReference>
<keyword evidence="1" id="KW-0472">Membrane</keyword>
<evidence type="ECO:0000313" key="2">
    <source>
        <dbReference type="EMBL" id="CAG5114904.1"/>
    </source>
</evidence>
<name>A0A8S3YEH7_9EUPU</name>
<dbReference type="EMBL" id="CAJHNH020000052">
    <property type="protein sequence ID" value="CAG5114904.1"/>
    <property type="molecule type" value="Genomic_DNA"/>
</dbReference>
<evidence type="ECO:0008006" key="4">
    <source>
        <dbReference type="Google" id="ProtNLM"/>
    </source>
</evidence>
<evidence type="ECO:0000313" key="3">
    <source>
        <dbReference type="Proteomes" id="UP000678393"/>
    </source>
</evidence>
<protein>
    <recommendedName>
        <fullName evidence="4">Major facilitator superfamily (MFS) profile domain-containing protein</fullName>
    </recommendedName>
</protein>
<proteinExistence type="predicted"/>
<dbReference type="AlphaFoldDB" id="A0A8S3YEH7"/>
<evidence type="ECO:0000256" key="1">
    <source>
        <dbReference type="SAM" id="Phobius"/>
    </source>
</evidence>
<comment type="caution">
    <text evidence="2">The sequence shown here is derived from an EMBL/GenBank/DDBJ whole genome shotgun (WGS) entry which is preliminary data.</text>
</comment>
<dbReference type="OrthoDB" id="6158173at2759"/>
<gene>
    <name evidence="2" type="ORF">CUNI_LOCUS462</name>
</gene>
<reference evidence="2" key="1">
    <citation type="submission" date="2021-04" db="EMBL/GenBank/DDBJ databases">
        <authorList>
            <consortium name="Molecular Ecology Group"/>
        </authorList>
    </citation>
    <scope>NUCLEOTIDE SEQUENCE</scope>
</reference>